<evidence type="ECO:0000256" key="4">
    <source>
        <dbReference type="ARBA" id="ARBA00022801"/>
    </source>
</evidence>
<dbReference type="InterPro" id="IPR043502">
    <property type="entry name" value="DNA/RNA_pol_sf"/>
</dbReference>
<evidence type="ECO:0000256" key="1">
    <source>
        <dbReference type="ARBA" id="ARBA00022484"/>
    </source>
</evidence>
<dbReference type="Proteomes" id="UP000240336">
    <property type="component" value="Segment"/>
</dbReference>
<dbReference type="GO" id="GO:0005524">
    <property type="term" value="F:ATP binding"/>
    <property type="evidence" value="ECO:0007669"/>
    <property type="project" value="UniProtKB-KW"/>
</dbReference>
<dbReference type="GO" id="GO:0016556">
    <property type="term" value="P:mRNA modification"/>
    <property type="evidence" value="ECO:0007669"/>
    <property type="project" value="InterPro"/>
</dbReference>
<keyword evidence="7" id="KW-0812">Transmembrane</keyword>
<evidence type="ECO:0000256" key="2">
    <source>
        <dbReference type="ARBA" id="ARBA00022679"/>
    </source>
</evidence>
<proteinExistence type="predicted"/>
<reference evidence="10 11" key="1">
    <citation type="journal article" date="2016" name="Virus Res.">
        <title>Novel mycoviruses discovered from metatranscriptomics survey of soybean phyllosphere phytobiomes.</title>
        <authorList>
            <person name="Marzano S.Y."/>
            <person name="Domier L.L."/>
        </authorList>
    </citation>
    <scope>NUCLEOTIDE SEQUENCE [LARGE SCALE GENOMIC DNA]</scope>
    <source>
        <strain evidence="10">SaNSRV1-1</strain>
    </source>
</reference>
<dbReference type="GO" id="GO:0003968">
    <property type="term" value="F:RNA-directed RNA polymerase activity"/>
    <property type="evidence" value="ECO:0007669"/>
    <property type="project" value="UniProtKB-KW"/>
</dbReference>
<keyword evidence="3" id="KW-0548">Nucleotidyltransferase</keyword>
<feature type="domain" description="Alphavirus-like MT" evidence="9">
    <location>
        <begin position="226"/>
        <end position="397"/>
    </location>
</feature>
<keyword evidence="7" id="KW-0472">Membrane</keyword>
<dbReference type="RefSeq" id="YP_009508374.1">
    <property type="nucleotide sequence ID" value="NC_038979.1"/>
</dbReference>
<dbReference type="EMBL" id="KT598226">
    <property type="protein sequence ID" value="ALM62223.1"/>
    <property type="molecule type" value="Genomic_RNA"/>
</dbReference>
<evidence type="ECO:0000256" key="3">
    <source>
        <dbReference type="ARBA" id="ARBA00022695"/>
    </source>
</evidence>
<feature type="domain" description="RdRp catalytic" evidence="8">
    <location>
        <begin position="1850"/>
        <end position="1957"/>
    </location>
</feature>
<keyword evidence="5" id="KW-0547">Nucleotide-binding</keyword>
<keyword evidence="1 10" id="KW-0696">RNA-directed RNA polymerase</keyword>
<keyword evidence="5" id="KW-0067">ATP-binding</keyword>
<dbReference type="InterPro" id="IPR002588">
    <property type="entry name" value="Alphavirus-like_MT_dom"/>
</dbReference>
<organism evidence="10 11">
    <name type="scientific">Soybean leaf-associated mycoflexivirus 1</name>
    <dbReference type="NCBI Taxonomy" id="1719047"/>
    <lineage>
        <taxon>Viruses</taxon>
        <taxon>Riboviria</taxon>
        <taxon>Orthornavirae</taxon>
        <taxon>Kitrinoviricota</taxon>
        <taxon>Alsuviricetes</taxon>
        <taxon>Tymovirales</taxon>
        <taxon>Deltaflexiviridae</taxon>
        <taxon>Deltaflexivirus</taxon>
        <taxon>Deltaflexivirus glycinis</taxon>
        <taxon>Soybean-associated deltaflexivirus 1</taxon>
    </lineage>
</organism>
<protein>
    <submittedName>
        <fullName evidence="10">RNA-dependent RNA polymerase</fullName>
    </submittedName>
</protein>
<feature type="transmembrane region" description="Helical" evidence="7">
    <location>
        <begin position="713"/>
        <end position="731"/>
    </location>
</feature>
<dbReference type="InterPro" id="IPR007094">
    <property type="entry name" value="RNA-dir_pol_PSvirus"/>
</dbReference>
<feature type="transmembrane region" description="Helical" evidence="7">
    <location>
        <begin position="618"/>
        <end position="638"/>
    </location>
</feature>
<dbReference type="GeneID" id="37619816"/>
<dbReference type="GO" id="GO:0039694">
    <property type="term" value="P:viral RNA genome replication"/>
    <property type="evidence" value="ECO:0007669"/>
    <property type="project" value="InterPro"/>
</dbReference>
<dbReference type="GO" id="GO:0006396">
    <property type="term" value="P:RNA processing"/>
    <property type="evidence" value="ECO:0007669"/>
    <property type="project" value="InterPro"/>
</dbReference>
<evidence type="ECO:0000259" key="8">
    <source>
        <dbReference type="PROSITE" id="PS50507"/>
    </source>
</evidence>
<dbReference type="GO" id="GO:0003723">
    <property type="term" value="F:RNA binding"/>
    <property type="evidence" value="ECO:0007669"/>
    <property type="project" value="InterPro"/>
</dbReference>
<dbReference type="GO" id="GO:0008174">
    <property type="term" value="F:mRNA methyltransferase activity"/>
    <property type="evidence" value="ECO:0007669"/>
    <property type="project" value="UniProtKB-UniRule"/>
</dbReference>
<keyword evidence="11" id="KW-1185">Reference proteome</keyword>
<accession>A0A0S1WF54</accession>
<dbReference type="KEGG" id="vg:37619816"/>
<name>A0A0S1WF54_9VIRU</name>
<dbReference type="GO" id="GO:0016787">
    <property type="term" value="F:hydrolase activity"/>
    <property type="evidence" value="ECO:0007669"/>
    <property type="project" value="UniProtKB-KW"/>
</dbReference>
<dbReference type="CDD" id="cd23248">
    <property type="entry name" value="Deltaflexiviridae_RdRp"/>
    <property type="match status" value="1"/>
</dbReference>
<evidence type="ECO:0000313" key="11">
    <source>
        <dbReference type="Proteomes" id="UP000240336"/>
    </source>
</evidence>
<dbReference type="Pfam" id="PF01660">
    <property type="entry name" value="Vmethyltransf"/>
    <property type="match status" value="1"/>
</dbReference>
<sequence length="2084" mass="231852">MCRLNPIGGMSPLLDPCALRRLLSLLVVVAHVVCTPVLIVAFLPFVFFARLLVLVFPPAQPSLFPIRPSDPGRCWWPVLALRGSLTIRGIDPFSSPQSFSQETLDNLYFGEILPDWLSASEVRRFALLHSPWPFVRLVCVAPHKFHILPGHSYHGRLFRVSRLPEGWYGAGSLDPNFYADSPLKSVILSMHMGAYGKGLASARQQCPYDVPTKLRPLLREAGISDPPPHAEPHSHPVHYALRNKYMAMAAKSLQGQWYALFAGADRINYLRSCGASAPSGVFSPRYEGKDITRYKGQPVPTEGGLPQLEPSSLSPVWYVCDTLHHLSASVVGSWFDKNPTLEYVVATTIIPPETLWGLPSLTRALYSYTIKGDTLTYIPEGHVGSAYVQPVSGNRWLRTDALITPRNSCVHVSLLSQDFAHQLIVISRAPLLPQKSRLMGLRNVSVVPWFIHPMGTLYQRLTSPGLNRALQTYITRVGSTSIRDIYSKSTATEVAIFERYPTSFVRAGALYAKWIRDIDYHSASSGFTYVRWVFTMATRIPVIPFRWYFQSYTSIFSQMNQDEADNWEIECSTWVAQLTDELLPGVKSRVCPNKMTFWQLQPDADRLSRFASLSARCAAWLFMKVLGVASWPLIRFFFQHISNVISETLYILDLHWNTSPMGILFTLFVVWMGATGPSISLSYPSFKWVKVLYYNFFVHLYQLPSVRHTYRVGVSWIYCIVLNFSIITLAFPHAHPLIYYLDHVAFHDHIGDGDNLEHMVPLKPHSPFIVPHRPNGTNLEPDFNISTVYVAPGTIEHHQLSHDVGYSFLRSCCNLLNILILLVAYLWVSRFFSGMLTDYQPIHDVESHSDLDCGMVCHLHSPTPAASTHSSSSSSDADSYQGLALPTLSSVDSYEPAEPLPPVAPLPDDPPAPVPLPFLPVQVPGDPLRAYDLPPRVIGDFPNWQNLMNRLQDPPNNLDANNMCVWDVLSSHLGVRAPVVWACYVSSLPYAHRANYAAGFVPPEDLSQVMTFFACTYVVRGALSNGVCPRGPGGVAPPCHYDPAVPPHCEGVGLAGFPSFTVFLQNNQDGSFHFTNTGVVVQGIPAFVPPTSNEWIGWVSRLVSDIEVGEVVNLPAKGFASVYRRLVGNMANPLSMFPMGARLQNFVLPAVPVQQEVIVYVPNARDAGYARALASDFKAKPAALDLTDFNPVDAARTLDQMAKQYDNFVRNGTGLAYPNVTFHIFHGVGGGGKTHRMIQDLAIANAAKPFTPADIMFHTADHNLRSKFMAEVIAALPNVGLQNNHFTTSCVPLVRPAAGTVVFDDVGLTFNSFLPLFMACNPGVTDIWLTFDCAQGQGVIPTANAISRSHPATKDWLSPMSSRYGTEMIRLSQDTADLYGFPRVVIPGRIAPRGKVTVVSQSPHNVPLLAVSPRFTQTQSMGGQVANTFQECQGHTIHGDVCVDLGGLTATCTDTSAWTALTRPTGHTFLKLGPLMNTQAVVETSWAKSQILTALLTVATIRQTPYVTAQMDVDGLVRTAVYSHLARCLSPAACIRLGLPAPSSVIGATHVSAEHRAGWLNNSKSSDYYTARTYRAELGVRGASGAAFSRHTATVANSASPVADIVRHFTDLDPEAVLHTDSTGYQLPEAQPITAQPDPVDDINEPMDDVQRESFLPENEHILSFQHIADGAPDALHHTRADKVTDIMGQRKRIRIGKHDLPWSSKDARRLKSLKKGFSKFFDMDSWLAEPENFPLMEQCEAEKLASWASKRTKKTLVASIAKQDLDMHYTFTRIFPKGQYIKKKAKWRCNAFASQTVSDFHLGRIFRDAPRALFLEKMALKHAYDSTYLHCRASPDDLSAWYRNHWSPGVMTGNDYTAWDSGIDHVFLEFDLWLMEVCHFPVEYLERFRYERLNTHSFLGNHMPRQESGDRWTWILNTLRNAALTGASLDCPRKTPVCISGDDSVTLGSWRKTTGFNPGEWLMVPKREEGVTMEFCGLIFGGSDVSFDPAVVHWRSRFGLQQGRADADYWLSIRQAIVECSSKLGTDSPKLAGALLNLRRAILWFNLSQSLDIPDPPPEPIHPVDKFVSFCYRVLRFISPIPY</sequence>
<dbReference type="SUPFAM" id="SSF56672">
    <property type="entry name" value="DNA/RNA polymerases"/>
    <property type="match status" value="1"/>
</dbReference>
<feature type="transmembrane region" description="Helical" evidence="7">
    <location>
        <begin position="808"/>
        <end position="828"/>
    </location>
</feature>
<keyword evidence="7" id="KW-1133">Transmembrane helix</keyword>
<evidence type="ECO:0000256" key="6">
    <source>
        <dbReference type="ARBA" id="ARBA00022953"/>
    </source>
</evidence>
<keyword evidence="4" id="KW-0378">Hydrolase</keyword>
<evidence type="ECO:0000259" key="9">
    <source>
        <dbReference type="PROSITE" id="PS51743"/>
    </source>
</evidence>
<feature type="transmembrane region" description="Helical" evidence="7">
    <location>
        <begin position="21"/>
        <end position="48"/>
    </location>
</feature>
<dbReference type="PROSITE" id="PS50507">
    <property type="entry name" value="RDRP_SSRNA_POS"/>
    <property type="match status" value="1"/>
</dbReference>
<evidence type="ECO:0000256" key="5">
    <source>
        <dbReference type="ARBA" id="ARBA00022840"/>
    </source>
</evidence>
<evidence type="ECO:0000256" key="7">
    <source>
        <dbReference type="SAM" id="Phobius"/>
    </source>
</evidence>
<feature type="transmembrane region" description="Helical" evidence="7">
    <location>
        <begin position="650"/>
        <end position="674"/>
    </location>
</feature>
<keyword evidence="6" id="KW-0693">Viral RNA replication</keyword>
<keyword evidence="2" id="KW-0808">Transferase</keyword>
<dbReference type="PROSITE" id="PS51743">
    <property type="entry name" value="ALPHAVIRUS_MT"/>
    <property type="match status" value="1"/>
</dbReference>
<evidence type="ECO:0000313" key="10">
    <source>
        <dbReference type="EMBL" id="ALM62223.1"/>
    </source>
</evidence>